<sequence length="93" mass="10199">MSNVALRCTIMTNVSHLLLLASLISSLLSFLGQLLPSSYLITTKSITYVALKCTIITNITHLLLLTSLISSLFYFLAQLLPSSYLITTKSMSN</sequence>
<reference evidence="2 3" key="1">
    <citation type="submission" date="2013-02" db="EMBL/GenBank/DDBJ databases">
        <title>The Genome Sequence of Plasmodium falciparum UGT5.1.</title>
        <authorList>
            <consortium name="The Broad Institute Genome Sequencing Platform"/>
            <consortium name="The Broad Institute Genome Sequencing Center for Infectious Disease"/>
            <person name="Neafsey D."/>
            <person name="Cheeseman I."/>
            <person name="Volkman S."/>
            <person name="Adams J."/>
            <person name="Walker B."/>
            <person name="Young S.K."/>
            <person name="Zeng Q."/>
            <person name="Gargeya S."/>
            <person name="Fitzgerald M."/>
            <person name="Haas B."/>
            <person name="Abouelleil A."/>
            <person name="Alvarado L."/>
            <person name="Arachchi H.M."/>
            <person name="Berlin A.M."/>
            <person name="Chapman S.B."/>
            <person name="Dewar J."/>
            <person name="Goldberg J."/>
            <person name="Griggs A."/>
            <person name="Gujja S."/>
            <person name="Hansen M."/>
            <person name="Howarth C."/>
            <person name="Imamovic A."/>
            <person name="Larimer J."/>
            <person name="McCowan C."/>
            <person name="Murphy C."/>
            <person name="Neiman D."/>
            <person name="Pearson M."/>
            <person name="Priest M."/>
            <person name="Roberts A."/>
            <person name="Saif S."/>
            <person name="Shea T."/>
            <person name="Sisk P."/>
            <person name="Sykes S."/>
            <person name="Wortman J."/>
            <person name="Nusbaum C."/>
            <person name="Birren B."/>
        </authorList>
    </citation>
    <scope>NUCLEOTIDE SEQUENCE [LARGE SCALE GENOMIC DNA]</scope>
    <source>
        <strain evidence="2 3">UGT5.1</strain>
    </source>
</reference>
<dbReference type="Proteomes" id="UP000030697">
    <property type="component" value="Unassembled WGS sequence"/>
</dbReference>
<feature type="non-terminal residue" evidence="2">
    <location>
        <position position="93"/>
    </location>
</feature>
<keyword evidence="1" id="KW-0472">Membrane</keyword>
<accession>W7K169</accession>
<feature type="transmembrane region" description="Helical" evidence="1">
    <location>
        <begin position="56"/>
        <end position="77"/>
    </location>
</feature>
<evidence type="ECO:0000313" key="3">
    <source>
        <dbReference type="Proteomes" id="UP000030697"/>
    </source>
</evidence>
<name>W7K169_PLAFA</name>
<proteinExistence type="predicted"/>
<dbReference type="EMBL" id="KE124484">
    <property type="protein sequence ID" value="EWC77646.1"/>
    <property type="molecule type" value="Genomic_DNA"/>
</dbReference>
<evidence type="ECO:0000313" key="2">
    <source>
        <dbReference type="EMBL" id="EWC77646.1"/>
    </source>
</evidence>
<gene>
    <name evidence="2" type="ORF">C923_01682</name>
</gene>
<evidence type="ECO:0000256" key="1">
    <source>
        <dbReference type="SAM" id="Phobius"/>
    </source>
</evidence>
<keyword evidence="1" id="KW-0812">Transmembrane</keyword>
<organism evidence="2 3">
    <name type="scientific">Plasmodium falciparum UGT5.1</name>
    <dbReference type="NCBI Taxonomy" id="1237627"/>
    <lineage>
        <taxon>Eukaryota</taxon>
        <taxon>Sar</taxon>
        <taxon>Alveolata</taxon>
        <taxon>Apicomplexa</taxon>
        <taxon>Aconoidasida</taxon>
        <taxon>Haemosporida</taxon>
        <taxon>Plasmodiidae</taxon>
        <taxon>Plasmodium</taxon>
        <taxon>Plasmodium (Laverania)</taxon>
    </lineage>
</organism>
<keyword evidence="1" id="KW-1133">Transmembrane helix</keyword>
<dbReference type="AlphaFoldDB" id="W7K169"/>
<protein>
    <submittedName>
        <fullName evidence="2">Uncharacterized protein</fullName>
    </submittedName>
</protein>